<name>A0A2J7PL61_9NEOP</name>
<dbReference type="GO" id="GO:0030154">
    <property type="term" value="P:cell differentiation"/>
    <property type="evidence" value="ECO:0007669"/>
    <property type="project" value="TreeGrafter"/>
</dbReference>
<evidence type="ECO:0000256" key="3">
    <source>
        <dbReference type="SAM" id="MobiDB-lite"/>
    </source>
</evidence>
<accession>A0A2J7PL61</accession>
<evidence type="ECO:0000313" key="6">
    <source>
        <dbReference type="Proteomes" id="UP000235965"/>
    </source>
</evidence>
<dbReference type="GO" id="GO:0001228">
    <property type="term" value="F:DNA-binding transcription activator activity, RNA polymerase II-specific"/>
    <property type="evidence" value="ECO:0007669"/>
    <property type="project" value="TreeGrafter"/>
</dbReference>
<feature type="region of interest" description="Disordered" evidence="3">
    <location>
        <begin position="348"/>
        <end position="424"/>
    </location>
</feature>
<feature type="compositionally biased region" description="Polar residues" evidence="3">
    <location>
        <begin position="194"/>
        <end position="216"/>
    </location>
</feature>
<protein>
    <recommendedName>
        <fullName evidence="4">HMG box domain-containing protein</fullName>
    </recommendedName>
</protein>
<dbReference type="OrthoDB" id="6247875at2759"/>
<comment type="caution">
    <text evidence="5">The sequence shown here is derived from an EMBL/GenBank/DDBJ whole genome shotgun (WGS) entry which is preliminary data.</text>
</comment>
<evidence type="ECO:0000313" key="5">
    <source>
        <dbReference type="EMBL" id="PNF17049.1"/>
    </source>
</evidence>
<dbReference type="PANTHER" id="PTHR10270">
    <property type="entry name" value="SOX TRANSCRIPTION FACTOR"/>
    <property type="match status" value="1"/>
</dbReference>
<dbReference type="InterPro" id="IPR036910">
    <property type="entry name" value="HMG_box_dom_sf"/>
</dbReference>
<feature type="compositionally biased region" description="Basic residues" evidence="3">
    <location>
        <begin position="115"/>
        <end position="127"/>
    </location>
</feature>
<dbReference type="GO" id="GO:0000978">
    <property type="term" value="F:RNA polymerase II cis-regulatory region sequence-specific DNA binding"/>
    <property type="evidence" value="ECO:0007669"/>
    <property type="project" value="TreeGrafter"/>
</dbReference>
<dbReference type="SUPFAM" id="SSF47095">
    <property type="entry name" value="HMG-box"/>
    <property type="match status" value="1"/>
</dbReference>
<evidence type="ECO:0000256" key="2">
    <source>
        <dbReference type="PROSITE-ProRule" id="PRU00267"/>
    </source>
</evidence>
<feature type="region of interest" description="Disordered" evidence="3">
    <location>
        <begin position="269"/>
        <end position="307"/>
    </location>
</feature>
<feature type="compositionally biased region" description="Basic residues" evidence="3">
    <location>
        <begin position="61"/>
        <end position="73"/>
    </location>
</feature>
<feature type="domain" description="HMG box" evidence="4">
    <location>
        <begin position="1"/>
        <end position="62"/>
    </location>
</feature>
<feature type="DNA-binding region" description="HMG box" evidence="2">
    <location>
        <begin position="1"/>
        <end position="62"/>
    </location>
</feature>
<proteinExistence type="predicted"/>
<keyword evidence="6" id="KW-1185">Reference proteome</keyword>
<feature type="region of interest" description="Disordered" evidence="3">
    <location>
        <begin position="174"/>
        <end position="216"/>
    </location>
</feature>
<feature type="compositionally biased region" description="Gly residues" evidence="3">
    <location>
        <begin position="392"/>
        <end position="408"/>
    </location>
</feature>
<keyword evidence="2" id="KW-0539">Nucleus</keyword>
<dbReference type="STRING" id="105785.A0A2J7PL61"/>
<sequence length="500" mass="54038">MGKLSGTTASRGPTSLAERGDSGHQYRYGKKWRSLTPQDRRPYVEEAERLRVIHMQEHPNYKYRPRRRKHNKRGGPSPSGVPATSTGTSASGNGGTSGAVGTSGNRRNNSNINQHHLHQSHQLHHQQKLQSQTHQLTYQSYQHQHNIGGYSPLMQAHQTYQHLYSKNNGSNVTYGSPYTPIMHTPEASPPGKTPESQAQQLPSTPQPHSSGQNSSASGLIEDVNAAALPTPEMSPMDQDKDNFHMNLSTATTTTASIGYHHVLSQHIPYNRQPSSSSALSNSYGGTANLLHHHHHHHHHHHQTQQNSLTATMGLSNGMMMMCTNQRVLESYEHNGLVTGTFYPPVATSQDNQQLGVGSSGGSSSSGSSGHQMYTTASSTASPSLGSSYLGSSGSGNGNSVYGGNGSGSSGSASGQGLPASPNGSHYSCNSPVGAAHALRSVDSYAEVIEGKLEGRIEVTRRRKKMLDDLGDRRGYCHLKEKALDRIKWRNYFGRDCGPVV</sequence>
<feature type="region of interest" description="Disordered" evidence="3">
    <location>
        <begin position="1"/>
        <end position="43"/>
    </location>
</feature>
<feature type="compositionally biased region" description="Basic residues" evidence="3">
    <location>
        <begin position="290"/>
        <end position="302"/>
    </location>
</feature>
<evidence type="ECO:0000256" key="1">
    <source>
        <dbReference type="ARBA" id="ARBA00023125"/>
    </source>
</evidence>
<dbReference type="InterPro" id="IPR050140">
    <property type="entry name" value="SRY-related_HMG-box_TF-like"/>
</dbReference>
<feature type="compositionally biased region" description="Low complexity" evidence="3">
    <location>
        <begin position="361"/>
        <end position="391"/>
    </location>
</feature>
<feature type="compositionally biased region" description="Low complexity" evidence="3">
    <location>
        <begin position="74"/>
        <end position="91"/>
    </location>
</feature>
<evidence type="ECO:0000259" key="4">
    <source>
        <dbReference type="PROSITE" id="PS50118"/>
    </source>
</evidence>
<dbReference type="AlphaFoldDB" id="A0A2J7PL61"/>
<organism evidence="5 6">
    <name type="scientific">Cryptotermes secundus</name>
    <dbReference type="NCBI Taxonomy" id="105785"/>
    <lineage>
        <taxon>Eukaryota</taxon>
        <taxon>Metazoa</taxon>
        <taxon>Ecdysozoa</taxon>
        <taxon>Arthropoda</taxon>
        <taxon>Hexapoda</taxon>
        <taxon>Insecta</taxon>
        <taxon>Pterygota</taxon>
        <taxon>Neoptera</taxon>
        <taxon>Polyneoptera</taxon>
        <taxon>Dictyoptera</taxon>
        <taxon>Blattodea</taxon>
        <taxon>Blattoidea</taxon>
        <taxon>Termitoidae</taxon>
        <taxon>Kalotermitidae</taxon>
        <taxon>Cryptotermitinae</taxon>
        <taxon>Cryptotermes</taxon>
    </lineage>
</organism>
<feature type="compositionally biased region" description="Polar residues" evidence="3">
    <location>
        <begin position="1"/>
        <end position="13"/>
    </location>
</feature>
<reference evidence="5 6" key="1">
    <citation type="submission" date="2017-12" db="EMBL/GenBank/DDBJ databases">
        <title>Hemimetabolous genomes reveal molecular basis of termite eusociality.</title>
        <authorList>
            <person name="Harrison M.C."/>
            <person name="Jongepier E."/>
            <person name="Robertson H.M."/>
            <person name="Arning N."/>
            <person name="Bitard-Feildel T."/>
            <person name="Chao H."/>
            <person name="Childers C.P."/>
            <person name="Dinh H."/>
            <person name="Doddapaneni H."/>
            <person name="Dugan S."/>
            <person name="Gowin J."/>
            <person name="Greiner C."/>
            <person name="Han Y."/>
            <person name="Hu H."/>
            <person name="Hughes D.S.T."/>
            <person name="Huylmans A.-K."/>
            <person name="Kemena C."/>
            <person name="Kremer L.P.M."/>
            <person name="Lee S.L."/>
            <person name="Lopez-Ezquerra A."/>
            <person name="Mallet L."/>
            <person name="Monroy-Kuhn J.M."/>
            <person name="Moser A."/>
            <person name="Murali S.C."/>
            <person name="Muzny D.M."/>
            <person name="Otani S."/>
            <person name="Piulachs M.-D."/>
            <person name="Poelchau M."/>
            <person name="Qu J."/>
            <person name="Schaub F."/>
            <person name="Wada-Katsumata A."/>
            <person name="Worley K.C."/>
            <person name="Xie Q."/>
            <person name="Ylla G."/>
            <person name="Poulsen M."/>
            <person name="Gibbs R.A."/>
            <person name="Schal C."/>
            <person name="Richards S."/>
            <person name="Belles X."/>
            <person name="Korb J."/>
            <person name="Bornberg-Bauer E."/>
        </authorList>
    </citation>
    <scope>NUCLEOTIDE SEQUENCE [LARGE SCALE GENOMIC DNA]</scope>
    <source>
        <tissue evidence="5">Whole body</tissue>
    </source>
</reference>
<dbReference type="PROSITE" id="PS50118">
    <property type="entry name" value="HMG_BOX_2"/>
    <property type="match status" value="1"/>
</dbReference>
<keyword evidence="1 2" id="KW-0238">DNA-binding</keyword>
<feature type="region of interest" description="Disordered" evidence="3">
    <location>
        <begin position="55"/>
        <end position="140"/>
    </location>
</feature>
<gene>
    <name evidence="5" type="ORF">B7P43_G00844</name>
</gene>
<dbReference type="Pfam" id="PF00505">
    <property type="entry name" value="HMG_box"/>
    <property type="match status" value="1"/>
</dbReference>
<dbReference type="InParanoid" id="A0A2J7PL61"/>
<dbReference type="PANTHER" id="PTHR10270:SF317">
    <property type="entry name" value="TRANSCRIPTION FACTOR SOX-15-RELATED"/>
    <property type="match status" value="1"/>
</dbReference>
<dbReference type="GO" id="GO:0005634">
    <property type="term" value="C:nucleus"/>
    <property type="evidence" value="ECO:0007669"/>
    <property type="project" value="UniProtKB-UniRule"/>
</dbReference>
<dbReference type="Proteomes" id="UP000235965">
    <property type="component" value="Unassembled WGS sequence"/>
</dbReference>
<feature type="compositionally biased region" description="Low complexity" evidence="3">
    <location>
        <begin position="409"/>
        <end position="421"/>
    </location>
</feature>
<feature type="compositionally biased region" description="Low complexity" evidence="3">
    <location>
        <begin position="128"/>
        <end position="137"/>
    </location>
</feature>
<dbReference type="EMBL" id="NEVH01024527">
    <property type="protein sequence ID" value="PNF17049.1"/>
    <property type="molecule type" value="Genomic_DNA"/>
</dbReference>
<dbReference type="InterPro" id="IPR009071">
    <property type="entry name" value="HMG_box_dom"/>
</dbReference>
<dbReference type="Gene3D" id="1.10.30.10">
    <property type="entry name" value="High mobility group box domain"/>
    <property type="match status" value="1"/>
</dbReference>